<dbReference type="OrthoDB" id="3692311at2759"/>
<evidence type="ECO:0000256" key="6">
    <source>
        <dbReference type="SAM" id="Phobius"/>
    </source>
</evidence>
<evidence type="ECO:0000313" key="7">
    <source>
        <dbReference type="EMBL" id="POS71766.1"/>
    </source>
</evidence>
<evidence type="ECO:0000313" key="8">
    <source>
        <dbReference type="Proteomes" id="UP000094444"/>
    </source>
</evidence>
<dbReference type="EMBL" id="MAVT02001173">
    <property type="protein sequence ID" value="POS71766.1"/>
    <property type="molecule type" value="Genomic_DNA"/>
</dbReference>
<feature type="transmembrane region" description="Helical" evidence="6">
    <location>
        <begin position="137"/>
        <end position="160"/>
    </location>
</feature>
<evidence type="ECO:0000256" key="2">
    <source>
        <dbReference type="ARBA" id="ARBA00022692"/>
    </source>
</evidence>
<sequence length="322" mass="34360">MSETHAMTDFGLSCPQGGSFYSCKKADSHFIGCCTEDPCVDGTGYCPQSALRYTSYSKDSYRSIPPQSCAAPHNESTWYTCSEIDSPFMGCCSSNPCVNNGCPQKDLLAAQVSDDDENAAPFMTNASSSGGGLSKGAIAGIAVGSALAVLIVVGILFFLYRRREKRKRDELAAKAQSNADGTPGVYMPSPYQGKYSMGSPPVFPGSPYSTHQQAEHNAFGISNSPGQVPYQRPVSTAPTWVPGHTHTLSEHPSVSSLGTHTWMEQTPKPYLNAVSEMDATEITRPMSELAGSGSLSPPNMAYKSGYEKVATVGEDEEGRGKR</sequence>
<keyword evidence="4 6" id="KW-0472">Membrane</keyword>
<evidence type="ECO:0000256" key="4">
    <source>
        <dbReference type="ARBA" id="ARBA00023136"/>
    </source>
</evidence>
<accession>A0A2P5HNC9</accession>
<dbReference type="InterPro" id="IPR051694">
    <property type="entry name" value="Immunoregulatory_rcpt-like"/>
</dbReference>
<keyword evidence="3 6" id="KW-1133">Transmembrane helix</keyword>
<evidence type="ECO:0000256" key="1">
    <source>
        <dbReference type="ARBA" id="ARBA00004167"/>
    </source>
</evidence>
<dbReference type="GO" id="GO:0071944">
    <property type="term" value="C:cell periphery"/>
    <property type="evidence" value="ECO:0007669"/>
    <property type="project" value="UniProtKB-ARBA"/>
</dbReference>
<dbReference type="AlphaFoldDB" id="A0A2P5HNC9"/>
<gene>
    <name evidence="7" type="ORF">DHEL01_v209841</name>
</gene>
<dbReference type="Proteomes" id="UP000094444">
    <property type="component" value="Unassembled WGS sequence"/>
</dbReference>
<protein>
    <submittedName>
        <fullName evidence="7">Uncharacterized protein</fullName>
    </submittedName>
</protein>
<organism evidence="7 8">
    <name type="scientific">Diaporthe helianthi</name>
    <dbReference type="NCBI Taxonomy" id="158607"/>
    <lineage>
        <taxon>Eukaryota</taxon>
        <taxon>Fungi</taxon>
        <taxon>Dikarya</taxon>
        <taxon>Ascomycota</taxon>
        <taxon>Pezizomycotina</taxon>
        <taxon>Sordariomycetes</taxon>
        <taxon>Sordariomycetidae</taxon>
        <taxon>Diaporthales</taxon>
        <taxon>Diaporthaceae</taxon>
        <taxon>Diaporthe</taxon>
    </lineage>
</organism>
<evidence type="ECO:0000256" key="3">
    <source>
        <dbReference type="ARBA" id="ARBA00022989"/>
    </source>
</evidence>
<feature type="region of interest" description="Disordered" evidence="5">
    <location>
        <begin position="288"/>
        <end position="322"/>
    </location>
</feature>
<reference evidence="7" key="1">
    <citation type="submission" date="2017-09" db="EMBL/GenBank/DDBJ databases">
        <title>Polyketide synthases of a Diaporthe helianthi virulent isolate.</title>
        <authorList>
            <person name="Baroncelli R."/>
        </authorList>
    </citation>
    <scope>NUCLEOTIDE SEQUENCE [LARGE SCALE GENOMIC DNA]</scope>
    <source>
        <strain evidence="7">7/96</strain>
    </source>
</reference>
<dbReference type="InParanoid" id="A0A2P5HNC9"/>
<comment type="subcellular location">
    <subcellularLocation>
        <location evidence="1">Membrane</location>
        <topology evidence="1">Single-pass membrane protein</topology>
    </subcellularLocation>
</comment>
<dbReference type="PANTHER" id="PTHR15549">
    <property type="entry name" value="PAIRED IMMUNOGLOBULIN-LIKE TYPE 2 RECEPTOR"/>
    <property type="match status" value="1"/>
</dbReference>
<keyword evidence="2 6" id="KW-0812">Transmembrane</keyword>
<comment type="caution">
    <text evidence="7">The sequence shown here is derived from an EMBL/GenBank/DDBJ whole genome shotgun (WGS) entry which is preliminary data.</text>
</comment>
<name>A0A2P5HNC9_DIAHE</name>
<dbReference type="GO" id="GO:0016020">
    <property type="term" value="C:membrane"/>
    <property type="evidence" value="ECO:0007669"/>
    <property type="project" value="UniProtKB-SubCell"/>
</dbReference>
<dbReference type="STRING" id="158607.A0A2P5HNC9"/>
<dbReference type="PANTHER" id="PTHR15549:SF26">
    <property type="entry name" value="AXIAL BUDDING PATTERN PROTEIN 2-RELATED"/>
    <property type="match status" value="1"/>
</dbReference>
<proteinExistence type="predicted"/>
<feature type="compositionally biased region" description="Acidic residues" evidence="5">
    <location>
        <begin position="313"/>
        <end position="322"/>
    </location>
</feature>
<keyword evidence="8" id="KW-1185">Reference proteome</keyword>
<evidence type="ECO:0000256" key="5">
    <source>
        <dbReference type="SAM" id="MobiDB-lite"/>
    </source>
</evidence>